<accession>A0ABS1WB41</accession>
<gene>
    <name evidence="1" type="ORF">I5282_08365</name>
</gene>
<reference evidence="1 2" key="1">
    <citation type="submission" date="2020-12" db="EMBL/GenBank/DDBJ databases">
        <title>WGS of Legionella: environmental sample.</title>
        <authorList>
            <person name="Cristino S."/>
            <person name="Girolamini L."/>
            <person name="Salaris S."/>
            <person name="Pascale M.R."/>
            <person name="Mazzotta M."/>
            <person name="Orsini M."/>
            <person name="Grottola A."/>
        </authorList>
    </citation>
    <scope>NUCLEOTIDE SEQUENCE [LARGE SCALE GENOMIC DNA]</scope>
    <source>
        <strain evidence="1 2">30cs62</strain>
    </source>
</reference>
<dbReference type="RefSeq" id="WP_203110135.1">
    <property type="nucleotide sequence ID" value="NZ_JADOBG010000012.1"/>
</dbReference>
<name>A0ABS1WB41_9GAMM</name>
<organism evidence="1 2">
    <name type="scientific">Legionella bononiensis</name>
    <dbReference type="NCBI Taxonomy" id="2793102"/>
    <lineage>
        <taxon>Bacteria</taxon>
        <taxon>Pseudomonadati</taxon>
        <taxon>Pseudomonadota</taxon>
        <taxon>Gammaproteobacteria</taxon>
        <taxon>Legionellales</taxon>
        <taxon>Legionellaceae</taxon>
        <taxon>Legionella</taxon>
    </lineage>
</organism>
<proteinExistence type="predicted"/>
<evidence type="ECO:0000313" key="2">
    <source>
        <dbReference type="Proteomes" id="UP000809910"/>
    </source>
</evidence>
<dbReference type="EMBL" id="JADWVN010000016">
    <property type="protein sequence ID" value="MBL7526581.1"/>
    <property type="molecule type" value="Genomic_DNA"/>
</dbReference>
<protein>
    <submittedName>
        <fullName evidence="1">Uncharacterized protein</fullName>
    </submittedName>
</protein>
<evidence type="ECO:0000313" key="1">
    <source>
        <dbReference type="EMBL" id="MBL7526581.1"/>
    </source>
</evidence>
<comment type="caution">
    <text evidence="1">The sequence shown here is derived from an EMBL/GenBank/DDBJ whole genome shotgun (WGS) entry which is preliminary data.</text>
</comment>
<sequence length="169" mass="19123">MDPLFREDDVEIEKSIQGFPGEFLTFTNTCSAGVACIRRSRNSGSISSTIPCFTVVGYNHLCTDRLIKHRMIDDGWNGSHWGNRPVLRLRLIQATLTVNSSLINVCGAASNGASQHNIVQCSITMEFFILKYIKNQKIIQTNSQNFRTIFFKVRQIRSFIPLVEILPLI</sequence>
<dbReference type="Proteomes" id="UP000809910">
    <property type="component" value="Unassembled WGS sequence"/>
</dbReference>
<keyword evidence="2" id="KW-1185">Reference proteome</keyword>